<keyword evidence="2" id="KW-0732">Signal</keyword>
<comment type="caution">
    <text evidence="3">The sequence shown here is derived from an EMBL/GenBank/DDBJ whole genome shotgun (WGS) entry which is preliminary data.</text>
</comment>
<evidence type="ECO:0000313" key="4">
    <source>
        <dbReference type="EMBL" id="CAK9115217.1"/>
    </source>
</evidence>
<keyword evidence="5" id="KW-1185">Reference proteome</keyword>
<dbReference type="Proteomes" id="UP001642464">
    <property type="component" value="Unassembled WGS sequence"/>
</dbReference>
<sequence>MSNIIWGWATLALFHRPLFDATADLLKQRSSEGDLGEVLSEWKAQELSNTAWSFTTVLHVHPASAAMAHAALRRLDEFHARHSANLAWRLATLESSQRPLLVAFAERVAHMSEVAPLSLASIAWACVSMEVRQAALLDRMAGTLFKAPVDEGVASMAVWTLSRAEPDLRRAFRLVLSARWRIPPVSLSALLEECEQRGLHQEERRVLRLMEHGDLAPVVMEVRSRLHSTQLPRPGTAGIGSGGEDKER</sequence>
<evidence type="ECO:0000313" key="3">
    <source>
        <dbReference type="EMBL" id="CAK9114801.1"/>
    </source>
</evidence>
<evidence type="ECO:0000256" key="1">
    <source>
        <dbReference type="SAM" id="MobiDB-lite"/>
    </source>
</evidence>
<accession>A0ABP0SQY7</accession>
<evidence type="ECO:0000256" key="2">
    <source>
        <dbReference type="SAM" id="SignalP"/>
    </source>
</evidence>
<reference evidence="3 5" key="1">
    <citation type="submission" date="2024-02" db="EMBL/GenBank/DDBJ databases">
        <authorList>
            <person name="Chen Y."/>
            <person name="Shah S."/>
            <person name="Dougan E. K."/>
            <person name="Thang M."/>
            <person name="Chan C."/>
        </authorList>
    </citation>
    <scope>NUCLEOTIDE SEQUENCE [LARGE SCALE GENOMIC DNA]</scope>
</reference>
<proteinExistence type="predicted"/>
<name>A0ABP0SQY7_9DINO</name>
<feature type="region of interest" description="Disordered" evidence="1">
    <location>
        <begin position="226"/>
        <end position="248"/>
    </location>
</feature>
<feature type="signal peptide" evidence="2">
    <location>
        <begin position="1"/>
        <end position="23"/>
    </location>
</feature>
<protein>
    <submittedName>
        <fullName evidence="3">Uncharacterized protein</fullName>
    </submittedName>
</protein>
<evidence type="ECO:0000313" key="5">
    <source>
        <dbReference type="Proteomes" id="UP001642464"/>
    </source>
</evidence>
<feature type="chain" id="PRO_5045029603" evidence="2">
    <location>
        <begin position="24"/>
        <end position="248"/>
    </location>
</feature>
<dbReference type="EMBL" id="CAXAMM010044572">
    <property type="protein sequence ID" value="CAK9115217.1"/>
    <property type="molecule type" value="Genomic_DNA"/>
</dbReference>
<gene>
    <name evidence="3" type="ORF">SCF082_LOCUS53162</name>
    <name evidence="4" type="ORF">SCF082_LOCUS53340</name>
</gene>
<organism evidence="3 5">
    <name type="scientific">Durusdinium trenchii</name>
    <dbReference type="NCBI Taxonomy" id="1381693"/>
    <lineage>
        <taxon>Eukaryota</taxon>
        <taxon>Sar</taxon>
        <taxon>Alveolata</taxon>
        <taxon>Dinophyceae</taxon>
        <taxon>Suessiales</taxon>
        <taxon>Symbiodiniaceae</taxon>
        <taxon>Durusdinium</taxon>
    </lineage>
</organism>
<dbReference type="EMBL" id="CAXAMM010044461">
    <property type="protein sequence ID" value="CAK9114801.1"/>
    <property type="molecule type" value="Genomic_DNA"/>
</dbReference>